<evidence type="ECO:0000313" key="1">
    <source>
        <dbReference type="EMBL" id="PXW98526.1"/>
    </source>
</evidence>
<sequence>MRGAPFAGGIEWLPLEERFTFYGGGIAHIPPGATPEPAVAADPWTPVHGPFSADFGWVTLDDWTHGPIRCTDGQAAVFSALWSFKGAEVDGERIMTRAGQDSDKPIDLFKVKTANKGKPEYEGPLHAYRALVKSKRRQGVYWMPRASPDLASP</sequence>
<organism evidence="1 2">
    <name type="scientific">Sphaerotilus hippei</name>
    <dbReference type="NCBI Taxonomy" id="744406"/>
    <lineage>
        <taxon>Bacteria</taxon>
        <taxon>Pseudomonadati</taxon>
        <taxon>Pseudomonadota</taxon>
        <taxon>Betaproteobacteria</taxon>
        <taxon>Burkholderiales</taxon>
        <taxon>Sphaerotilaceae</taxon>
        <taxon>Sphaerotilus</taxon>
    </lineage>
</organism>
<dbReference type="Proteomes" id="UP000247811">
    <property type="component" value="Unassembled WGS sequence"/>
</dbReference>
<name>A0A318H4A8_9BURK</name>
<dbReference type="EMBL" id="QJJS01000002">
    <property type="protein sequence ID" value="PXW98526.1"/>
    <property type="molecule type" value="Genomic_DNA"/>
</dbReference>
<dbReference type="RefSeq" id="WP_146219325.1">
    <property type="nucleotide sequence ID" value="NZ_QJJS01000002.1"/>
</dbReference>
<comment type="caution">
    <text evidence="1">The sequence shown here is derived from an EMBL/GenBank/DDBJ whole genome shotgun (WGS) entry which is preliminary data.</text>
</comment>
<accession>A0A318H4A8</accession>
<gene>
    <name evidence="1" type="ORF">C7444_1021</name>
</gene>
<dbReference type="OrthoDB" id="6057096at2"/>
<protein>
    <submittedName>
        <fullName evidence="1">Uncharacterized protein</fullName>
    </submittedName>
</protein>
<proteinExistence type="predicted"/>
<reference evidence="1 2" key="1">
    <citation type="submission" date="2018-05" db="EMBL/GenBank/DDBJ databases">
        <title>Genomic Encyclopedia of Type Strains, Phase IV (KMG-IV): sequencing the most valuable type-strain genomes for metagenomic binning, comparative biology and taxonomic classification.</title>
        <authorList>
            <person name="Goeker M."/>
        </authorList>
    </citation>
    <scope>NUCLEOTIDE SEQUENCE [LARGE SCALE GENOMIC DNA]</scope>
    <source>
        <strain evidence="1 2">DSM 566</strain>
    </source>
</reference>
<evidence type="ECO:0000313" key="2">
    <source>
        <dbReference type="Proteomes" id="UP000247811"/>
    </source>
</evidence>
<keyword evidence="2" id="KW-1185">Reference proteome</keyword>
<dbReference type="AlphaFoldDB" id="A0A318H4A8"/>